<feature type="repeat" description="TPR" evidence="2">
    <location>
        <begin position="738"/>
        <end position="771"/>
    </location>
</feature>
<dbReference type="KEGG" id="drc:G0Q07_17300"/>
<dbReference type="Gene3D" id="2.120.10.30">
    <property type="entry name" value="TolB, C-terminal domain"/>
    <property type="match status" value="4"/>
</dbReference>
<dbReference type="Gene3D" id="2.120.10.60">
    <property type="entry name" value="Tricorn protease N-terminal domain"/>
    <property type="match status" value="1"/>
</dbReference>
<dbReference type="Gene3D" id="1.25.40.10">
    <property type="entry name" value="Tetratricopeptide repeat domain"/>
    <property type="match status" value="2"/>
</dbReference>
<evidence type="ECO:0000256" key="2">
    <source>
        <dbReference type="PROSITE-ProRule" id="PRU00339"/>
    </source>
</evidence>
<dbReference type="InterPro" id="IPR011659">
    <property type="entry name" value="WD40"/>
</dbReference>
<organism evidence="3 4">
    <name type="scientific">Draconibacterium halophilum</name>
    <dbReference type="NCBI Taxonomy" id="2706887"/>
    <lineage>
        <taxon>Bacteria</taxon>
        <taxon>Pseudomonadati</taxon>
        <taxon>Bacteroidota</taxon>
        <taxon>Bacteroidia</taxon>
        <taxon>Marinilabiliales</taxon>
        <taxon>Prolixibacteraceae</taxon>
        <taxon>Draconibacterium</taxon>
    </lineage>
</organism>
<evidence type="ECO:0000313" key="4">
    <source>
        <dbReference type="Proteomes" id="UP000474630"/>
    </source>
</evidence>
<dbReference type="SUPFAM" id="SSF82171">
    <property type="entry name" value="DPP6 N-terminal domain-like"/>
    <property type="match status" value="3"/>
</dbReference>
<dbReference type="InterPro" id="IPR019734">
    <property type="entry name" value="TPR_rpt"/>
</dbReference>
<dbReference type="Proteomes" id="UP000474630">
    <property type="component" value="Chromosome"/>
</dbReference>
<dbReference type="PANTHER" id="PTHR36842:SF1">
    <property type="entry name" value="PROTEIN TOLB"/>
    <property type="match status" value="1"/>
</dbReference>
<dbReference type="SUPFAM" id="SSF48452">
    <property type="entry name" value="TPR-like"/>
    <property type="match status" value="1"/>
</dbReference>
<reference evidence="3 4" key="1">
    <citation type="submission" date="2020-02" db="EMBL/GenBank/DDBJ databases">
        <title>Genome sequencing for Draconibacterium sp. strain M1.</title>
        <authorList>
            <person name="Park S.-J."/>
        </authorList>
    </citation>
    <scope>NUCLEOTIDE SEQUENCE [LARGE SCALE GENOMIC DNA]</scope>
    <source>
        <strain evidence="3 4">M1</strain>
    </source>
</reference>
<dbReference type="Pfam" id="PF07676">
    <property type="entry name" value="PD40"/>
    <property type="match status" value="8"/>
</dbReference>
<evidence type="ECO:0000256" key="1">
    <source>
        <dbReference type="ARBA" id="ARBA00009820"/>
    </source>
</evidence>
<evidence type="ECO:0000313" key="3">
    <source>
        <dbReference type="EMBL" id="QIA09355.1"/>
    </source>
</evidence>
<gene>
    <name evidence="3" type="ORF">G0Q07_17300</name>
</gene>
<comment type="similarity">
    <text evidence="1">Belongs to the TolB family.</text>
</comment>
<keyword evidence="4" id="KW-1185">Reference proteome</keyword>
<dbReference type="Pfam" id="PF13174">
    <property type="entry name" value="TPR_6"/>
    <property type="match status" value="2"/>
</dbReference>
<dbReference type="PROSITE" id="PS50005">
    <property type="entry name" value="TPR"/>
    <property type="match status" value="2"/>
</dbReference>
<dbReference type="PANTHER" id="PTHR36842">
    <property type="entry name" value="PROTEIN TOLB HOMOLOG"/>
    <property type="match status" value="1"/>
</dbReference>
<name>A0A6C0RI75_9BACT</name>
<dbReference type="RefSeq" id="WP_163348327.1">
    <property type="nucleotide sequence ID" value="NZ_CP048409.1"/>
</dbReference>
<dbReference type="InterPro" id="IPR011990">
    <property type="entry name" value="TPR-like_helical_dom_sf"/>
</dbReference>
<dbReference type="SMART" id="SM00028">
    <property type="entry name" value="TPR"/>
    <property type="match status" value="3"/>
</dbReference>
<dbReference type="EMBL" id="CP048409">
    <property type="protein sequence ID" value="QIA09355.1"/>
    <property type="molecule type" value="Genomic_DNA"/>
</dbReference>
<dbReference type="InterPro" id="IPR011042">
    <property type="entry name" value="6-blade_b-propeller_TolB-like"/>
</dbReference>
<sequence>MKPIITILIIMSFVFGSQCNVFSQNPEQTYQKALVKEEGVGELLDAINLYKQVADNSEAGNSLRAKALLHVGLCYEKLGNQEALKAYQQLVNNFPSEKQEVAIARERLNKLIKVEKVAIETPPHPKFTKIKIPTKLSWSVKLSPDGKKLAHVSDKKIWITPISGNLGPNIPGTPVQVNTNGIEVEWSGLDWSRDGKWIAFNDYPKHNENGEYVKNQSIFMVPSVGGTPKKIIENYRDVRVVNYRISLSPDANKIAFSAIEENKQHIFSLDIGANSPEQLADMEAREPAFSPDGRYIAYVKDKNKGIGTGDLGLWVVSAKGGTPHKLADAGKASSPVWSPDGRMIAFLDYSLGKQILIVPFSETDNNSNKIVRIEAPIGTEEVRLLAGWTPDSKIGALIASRLEFGLYTLPSKGGQAAKVLHDNQAMQPRWSADGSQIYYVDKPKEGERRDYRRFLASIPSEGGKGKPLQANIEGKSIKQFAFQSGNRVSPDGKWIVTSTWIPKKDTNSVNVHWPTSKIWKVSIAGEDAIQITNTPGNFADMSPCWSSNGKKIAFVRFQLVKGKNDIFGGTPKIYSISSSGGEPELLVSISGKYVNSLIWSPDGKRLAYLTKEINQPHTKNLNIYDFEKKESRIISDVQAGTVNNEMAWSPDSKRIAFNDAEGKVIKIMHVDDGSIEDINTGLIDVNIYHLDWSPDGKRFVFGGFKGGQAEFWFLEDFLPLEKLAQNNEKEAAILQKQAEKCVKEGNKFFDQWEYDNAIKQYESAIKIAPNSLFAQNAQYYIGQSWFKLGKYDKALSTFKKLIKENLKSNIVPVTELMIEQVEHVMENNKQVVVPEITGDKSTIVDPITGITYKRIKTFAGKNDLIKHTGGFNLSPDARFVVLENKVVPLDGSEPFDLVNMDALRAVYSPMMNKACFYADSAIWVVPVSPLTGKVNGKPKKLLEGSYTYQHVASWSPDGEKIAFVRRDDIVASDIWTLSVDDGKLDSVTNQLGVEHSPAWAPDGSGIAFRKDNEIWLAPTNGDEKRMVLANGGYPIWAPDSKWLFHSNWENHHLFSMGLNKNLKFDIPKHVGKLIGFSATGKKILLYRSSFFDNWGLKVVSVLGGPSFKPALNSPVYDSWWSNDGNYILTQGDDENGDMQFRIVPLTGGNYVAIKIDVDIEGKPFPFTFSPDFTQLAFSVNRDDGSKDIYVVPFSIKEYRTQGKARLVFSEWTGGAYNVTFNWSKDGSKIALIHKGDIWNVPLDGGKPKQLTNTPEKERWVSWTPDGNLIGYIIPRGSKRELYIIPADGGSPKILHKDFTTWNWSHDSKRAAILSQNKIQLLNISNAKILKNIVNIKDLGLTDTSSPQYSPDGKSIAFIGSKKDDTSIYIYSLEKKSQTRLAFDVLDDYKYGLRWSPDGKWLSYLTYEQEKVRPEGTLWEADFDEVKEKLINQNE</sequence>
<protein>
    <submittedName>
        <fullName evidence="3">Tetratricopeptide repeat protein</fullName>
    </submittedName>
</protein>
<accession>A0A6C0RI75</accession>
<feature type="repeat" description="TPR" evidence="2">
    <location>
        <begin position="775"/>
        <end position="808"/>
    </location>
</feature>
<proteinExistence type="inferred from homology"/>
<keyword evidence="2" id="KW-0802">TPR repeat</keyword>